<dbReference type="InterPro" id="IPR027417">
    <property type="entry name" value="P-loop_NTPase"/>
</dbReference>
<dbReference type="GO" id="GO:0005524">
    <property type="term" value="F:ATP binding"/>
    <property type="evidence" value="ECO:0007669"/>
    <property type="project" value="UniProtKB-KW"/>
</dbReference>
<comment type="caution">
    <text evidence="5">The sequence shown here is derived from an EMBL/GenBank/DDBJ whole genome shotgun (WGS) entry which is preliminary data.</text>
</comment>
<evidence type="ECO:0000256" key="1">
    <source>
        <dbReference type="ARBA" id="ARBA00022448"/>
    </source>
</evidence>
<dbReference type="RefSeq" id="WP_138643098.1">
    <property type="nucleotide sequence ID" value="NZ_VCKW01000002.1"/>
</dbReference>
<proteinExistence type="predicted"/>
<dbReference type="Pfam" id="PF00005">
    <property type="entry name" value="ABC_tran"/>
    <property type="match status" value="1"/>
</dbReference>
<organism evidence="5 6">
    <name type="scientific">Actinomadura soli</name>
    <dbReference type="NCBI Taxonomy" id="2508997"/>
    <lineage>
        <taxon>Bacteria</taxon>
        <taxon>Bacillati</taxon>
        <taxon>Actinomycetota</taxon>
        <taxon>Actinomycetes</taxon>
        <taxon>Streptosporangiales</taxon>
        <taxon>Thermomonosporaceae</taxon>
        <taxon>Actinomadura</taxon>
    </lineage>
</organism>
<keyword evidence="1" id="KW-0813">Transport</keyword>
<dbReference type="Gene3D" id="3.40.50.300">
    <property type="entry name" value="P-loop containing nucleotide triphosphate hydrolases"/>
    <property type="match status" value="1"/>
</dbReference>
<dbReference type="SUPFAM" id="SSF52540">
    <property type="entry name" value="P-loop containing nucleoside triphosphate hydrolases"/>
    <property type="match status" value="1"/>
</dbReference>
<dbReference type="PANTHER" id="PTHR42788:SF13">
    <property type="entry name" value="ALIPHATIC SULFONATES IMPORT ATP-BINDING PROTEIN SSUB"/>
    <property type="match status" value="1"/>
</dbReference>
<keyword evidence="2" id="KW-0547">Nucleotide-binding</keyword>
<reference evidence="5 6" key="1">
    <citation type="submission" date="2019-05" db="EMBL/GenBank/DDBJ databases">
        <title>Draft genome sequence of Actinomadura sp. 14C53.</title>
        <authorList>
            <person name="Saricaoglu S."/>
            <person name="Isik K."/>
        </authorList>
    </citation>
    <scope>NUCLEOTIDE SEQUENCE [LARGE SCALE GENOMIC DNA]</scope>
    <source>
        <strain evidence="5 6">14C53</strain>
    </source>
</reference>
<accession>A0A5C4JKV3</accession>
<dbReference type="InterPro" id="IPR003593">
    <property type="entry name" value="AAA+_ATPase"/>
</dbReference>
<protein>
    <submittedName>
        <fullName evidence="5">ABC transporter ATP-binding protein</fullName>
    </submittedName>
</protein>
<dbReference type="EMBL" id="VCKW01000002">
    <property type="protein sequence ID" value="TMR07325.1"/>
    <property type="molecule type" value="Genomic_DNA"/>
</dbReference>
<dbReference type="InterPro" id="IPR017871">
    <property type="entry name" value="ABC_transporter-like_CS"/>
</dbReference>
<evidence type="ECO:0000313" key="6">
    <source>
        <dbReference type="Proteomes" id="UP000309174"/>
    </source>
</evidence>
<sequence>MTPPITDSRPRPSDEAFVVIDDVSFAYPGSPQPILRDVSLELRRGEFFVLLGPSGCGKTTILNQVAGFERPTTGSISMDGKPITGPGPDRAVIFQGDDSLLGWLNVRDNVEFGLRALRTPAAERTRRVRQALETVELDRQQGKFPHELSGGMKQRVQIARALVVDAPVLLMDEPFGALDAQTRTTLQDALAGLWEQSQRTVLFITHDISEALILGDRIGVMTSGPAARLQTVMDNPLPRPRARGAAEFAELYREVEEAVTAAKSRPPAAAGEPG</sequence>
<evidence type="ECO:0000256" key="2">
    <source>
        <dbReference type="ARBA" id="ARBA00022741"/>
    </source>
</evidence>
<evidence type="ECO:0000259" key="4">
    <source>
        <dbReference type="PROSITE" id="PS50893"/>
    </source>
</evidence>
<dbReference type="InterPro" id="IPR003439">
    <property type="entry name" value="ABC_transporter-like_ATP-bd"/>
</dbReference>
<name>A0A5C4JKV3_9ACTN</name>
<evidence type="ECO:0000256" key="3">
    <source>
        <dbReference type="ARBA" id="ARBA00022840"/>
    </source>
</evidence>
<dbReference type="PANTHER" id="PTHR42788">
    <property type="entry name" value="TAURINE IMPORT ATP-BINDING PROTEIN-RELATED"/>
    <property type="match status" value="1"/>
</dbReference>
<dbReference type="InterPro" id="IPR050166">
    <property type="entry name" value="ABC_transporter_ATP-bind"/>
</dbReference>
<keyword evidence="3 5" id="KW-0067">ATP-binding</keyword>
<dbReference type="GO" id="GO:0016887">
    <property type="term" value="F:ATP hydrolysis activity"/>
    <property type="evidence" value="ECO:0007669"/>
    <property type="project" value="InterPro"/>
</dbReference>
<dbReference type="Proteomes" id="UP000309174">
    <property type="component" value="Unassembled WGS sequence"/>
</dbReference>
<keyword evidence="6" id="KW-1185">Reference proteome</keyword>
<evidence type="ECO:0000313" key="5">
    <source>
        <dbReference type="EMBL" id="TMR07325.1"/>
    </source>
</evidence>
<feature type="domain" description="ABC transporter" evidence="4">
    <location>
        <begin position="18"/>
        <end position="248"/>
    </location>
</feature>
<dbReference type="AlphaFoldDB" id="A0A5C4JKV3"/>
<gene>
    <name evidence="5" type="ORF">ETD83_00820</name>
</gene>
<dbReference type="OrthoDB" id="3514167at2"/>
<dbReference type="SMART" id="SM00382">
    <property type="entry name" value="AAA"/>
    <property type="match status" value="1"/>
</dbReference>
<dbReference type="PROSITE" id="PS00211">
    <property type="entry name" value="ABC_TRANSPORTER_1"/>
    <property type="match status" value="1"/>
</dbReference>
<dbReference type="PROSITE" id="PS50893">
    <property type="entry name" value="ABC_TRANSPORTER_2"/>
    <property type="match status" value="1"/>
</dbReference>
<dbReference type="CDD" id="cd03293">
    <property type="entry name" value="ABC_NrtD_SsuB_transporters"/>
    <property type="match status" value="1"/>
</dbReference>